<comment type="function">
    <text evidence="6">Catalyzes the reduction of dTDP-6-deoxy-L-lyxo-4-hexulose to yield dTDP-L-rhamnose.</text>
</comment>
<dbReference type="PANTHER" id="PTHR10491">
    <property type="entry name" value="DTDP-4-DEHYDRORHAMNOSE REDUCTASE"/>
    <property type="match status" value="1"/>
</dbReference>
<feature type="region of interest" description="Disordered" evidence="7">
    <location>
        <begin position="303"/>
        <end position="339"/>
    </location>
</feature>
<organism evidence="9 10">
    <name type="scientific">Rhodothalassium salexigens DSM 2132</name>
    <dbReference type="NCBI Taxonomy" id="1188247"/>
    <lineage>
        <taxon>Bacteria</taxon>
        <taxon>Pseudomonadati</taxon>
        <taxon>Pseudomonadota</taxon>
        <taxon>Alphaproteobacteria</taxon>
        <taxon>Rhodothalassiales</taxon>
        <taxon>Rhodothalassiaceae</taxon>
        <taxon>Rhodothalassium</taxon>
    </lineage>
</organism>
<comment type="similarity">
    <text evidence="2 6">Belongs to the dTDP-4-dehydrorhamnose reductase family.</text>
</comment>
<dbReference type="Pfam" id="PF04321">
    <property type="entry name" value="RmlD_sub_bind"/>
    <property type="match status" value="1"/>
</dbReference>
<evidence type="ECO:0000256" key="7">
    <source>
        <dbReference type="SAM" id="MobiDB-lite"/>
    </source>
</evidence>
<name>A0A4R2PB24_RHOSA</name>
<keyword evidence="6" id="KW-0560">Oxidoreductase</keyword>
<feature type="compositionally biased region" description="Low complexity" evidence="7">
    <location>
        <begin position="319"/>
        <end position="332"/>
    </location>
</feature>
<dbReference type="SUPFAM" id="SSF51735">
    <property type="entry name" value="NAD(P)-binding Rossmann-fold domains"/>
    <property type="match status" value="1"/>
</dbReference>
<sequence>MTGNQTETGGQTKTGPVLLTGAGGQLGRAVQRRAATGALALDPLDRAGLDITDADAVRACLAARRPAVVINAAGYTAVDRAEEAAEAGAVWAVNRDGAANLARACAAIGAPLIHLSTDYVFDGTKPGAYDEDDRADPINVYGASKWAGEAAVRARAPRHLILRTGWLFGPDGRNFVTTMWRLGATRDRLRVVDDQTGCPTYADDLADALLSLAQRAGRFTTADFGTFHIAGAGVTSRYDFARAIFASAAAAGGPNPAVEPIASADYPMPARRPANSALNTDRLAHQHGLRLRPWTDALADLLQHRPGVDRDGASSDTDGPAAPDGAARAAAGMRRRRAP</sequence>
<dbReference type="AlphaFoldDB" id="A0A4R2PB24"/>
<reference evidence="9 10" key="1">
    <citation type="submission" date="2019-03" db="EMBL/GenBank/DDBJ databases">
        <title>Genomic Encyclopedia of Type Strains, Phase IV (KMG-IV): sequencing the most valuable type-strain genomes for metagenomic binning, comparative biology and taxonomic classification.</title>
        <authorList>
            <person name="Goeker M."/>
        </authorList>
    </citation>
    <scope>NUCLEOTIDE SEQUENCE [LARGE SCALE GENOMIC DNA]</scope>
    <source>
        <strain evidence="9 10">DSM 2132</strain>
    </source>
</reference>
<feature type="compositionally biased region" description="Basic and acidic residues" evidence="7">
    <location>
        <begin position="303"/>
        <end position="313"/>
    </location>
</feature>
<dbReference type="OrthoDB" id="9803892at2"/>
<dbReference type="InParanoid" id="A0A4R2PB24"/>
<dbReference type="GO" id="GO:0019305">
    <property type="term" value="P:dTDP-rhamnose biosynthetic process"/>
    <property type="evidence" value="ECO:0007669"/>
    <property type="project" value="UniProtKB-UniPathway"/>
</dbReference>
<evidence type="ECO:0000256" key="5">
    <source>
        <dbReference type="ARBA" id="ARBA00048200"/>
    </source>
</evidence>
<dbReference type="UniPathway" id="UPA00124"/>
<comment type="caution">
    <text evidence="9">The sequence shown here is derived from an EMBL/GenBank/DDBJ whole genome shotgun (WGS) entry which is preliminary data.</text>
</comment>
<gene>
    <name evidence="9" type="ORF">EV659_11224</name>
</gene>
<dbReference type="InterPro" id="IPR005913">
    <property type="entry name" value="dTDP_dehydrorham_reduct"/>
</dbReference>
<evidence type="ECO:0000256" key="2">
    <source>
        <dbReference type="ARBA" id="ARBA00010944"/>
    </source>
</evidence>
<comment type="catalytic activity">
    <reaction evidence="5 6">
        <text>dTDP-beta-L-rhamnose + NADP(+) = dTDP-4-dehydro-beta-L-rhamnose + NADPH + H(+)</text>
        <dbReference type="Rhea" id="RHEA:21796"/>
        <dbReference type="ChEBI" id="CHEBI:15378"/>
        <dbReference type="ChEBI" id="CHEBI:57510"/>
        <dbReference type="ChEBI" id="CHEBI:57783"/>
        <dbReference type="ChEBI" id="CHEBI:58349"/>
        <dbReference type="ChEBI" id="CHEBI:62830"/>
        <dbReference type="EC" id="1.1.1.133"/>
    </reaction>
</comment>
<keyword evidence="10" id="KW-1185">Reference proteome</keyword>
<dbReference type="InterPro" id="IPR029903">
    <property type="entry name" value="RmlD-like-bd"/>
</dbReference>
<evidence type="ECO:0000313" key="9">
    <source>
        <dbReference type="EMBL" id="TCP31095.1"/>
    </source>
</evidence>
<dbReference type="CDD" id="cd05254">
    <property type="entry name" value="dTDP_HR_like_SDR_e"/>
    <property type="match status" value="1"/>
</dbReference>
<protein>
    <recommendedName>
        <fullName evidence="4 6">dTDP-4-dehydrorhamnose reductase</fullName>
        <ecNumber evidence="3 6">1.1.1.133</ecNumber>
    </recommendedName>
</protein>
<comment type="cofactor">
    <cofactor evidence="6">
        <name>Mg(2+)</name>
        <dbReference type="ChEBI" id="CHEBI:18420"/>
    </cofactor>
    <text evidence="6">Binds 1 Mg(2+) ion per monomer.</text>
</comment>
<dbReference type="NCBIfam" id="TIGR01214">
    <property type="entry name" value="rmlD"/>
    <property type="match status" value="1"/>
</dbReference>
<proteinExistence type="inferred from homology"/>
<dbReference type="RefSeq" id="WP_132709351.1">
    <property type="nucleotide sequence ID" value="NZ_JACIGF010000012.1"/>
</dbReference>
<dbReference type="Proteomes" id="UP000295399">
    <property type="component" value="Unassembled WGS sequence"/>
</dbReference>
<accession>A0A4R2PB24</accession>
<evidence type="ECO:0000256" key="1">
    <source>
        <dbReference type="ARBA" id="ARBA00004781"/>
    </source>
</evidence>
<dbReference type="EMBL" id="SLXO01000012">
    <property type="protein sequence ID" value="TCP31095.1"/>
    <property type="molecule type" value="Genomic_DNA"/>
</dbReference>
<comment type="pathway">
    <text evidence="1 6">Carbohydrate biosynthesis; dTDP-L-rhamnose biosynthesis.</text>
</comment>
<dbReference type="GO" id="GO:0008831">
    <property type="term" value="F:dTDP-4-dehydrorhamnose reductase activity"/>
    <property type="evidence" value="ECO:0007669"/>
    <property type="project" value="UniProtKB-EC"/>
</dbReference>
<dbReference type="Gene3D" id="3.90.25.10">
    <property type="entry name" value="UDP-galactose 4-epimerase, domain 1"/>
    <property type="match status" value="1"/>
</dbReference>
<evidence type="ECO:0000256" key="4">
    <source>
        <dbReference type="ARBA" id="ARBA00017099"/>
    </source>
</evidence>
<keyword evidence="6" id="KW-0521">NADP</keyword>
<dbReference type="EC" id="1.1.1.133" evidence="3 6"/>
<dbReference type="PANTHER" id="PTHR10491:SF4">
    <property type="entry name" value="METHIONINE ADENOSYLTRANSFERASE 2 SUBUNIT BETA"/>
    <property type="match status" value="1"/>
</dbReference>
<dbReference type="Gene3D" id="3.40.50.720">
    <property type="entry name" value="NAD(P)-binding Rossmann-like Domain"/>
    <property type="match status" value="1"/>
</dbReference>
<dbReference type="InterPro" id="IPR036291">
    <property type="entry name" value="NAD(P)-bd_dom_sf"/>
</dbReference>
<evidence type="ECO:0000259" key="8">
    <source>
        <dbReference type="Pfam" id="PF04321"/>
    </source>
</evidence>
<evidence type="ECO:0000256" key="3">
    <source>
        <dbReference type="ARBA" id="ARBA00012929"/>
    </source>
</evidence>
<evidence type="ECO:0000256" key="6">
    <source>
        <dbReference type="RuleBase" id="RU364082"/>
    </source>
</evidence>
<feature type="domain" description="RmlD-like substrate binding" evidence="8">
    <location>
        <begin position="17"/>
        <end position="304"/>
    </location>
</feature>
<dbReference type="FunCoup" id="A0A4R2PB24">
    <property type="interactions" value="459"/>
</dbReference>
<evidence type="ECO:0000313" key="10">
    <source>
        <dbReference type="Proteomes" id="UP000295399"/>
    </source>
</evidence>